<dbReference type="PANTHER" id="PTHR21599">
    <property type="entry name" value="GLYCERATE KINASE"/>
    <property type="match status" value="1"/>
</dbReference>
<dbReference type="Gene3D" id="3.40.50.10350">
    <property type="entry name" value="Glycerate kinase, domain 1"/>
    <property type="match status" value="1"/>
</dbReference>
<dbReference type="GO" id="GO:0031388">
    <property type="term" value="P:organic acid phosphorylation"/>
    <property type="evidence" value="ECO:0007669"/>
    <property type="project" value="UniProtKB-UniRule"/>
</dbReference>
<comment type="similarity">
    <text evidence="1 4">Belongs to the glycerate kinase type-1 family.</text>
</comment>
<keyword evidence="6" id="KW-1185">Reference proteome</keyword>
<dbReference type="InterPro" id="IPR036129">
    <property type="entry name" value="Glycerate_kinase_sf"/>
</dbReference>
<evidence type="ECO:0000256" key="3">
    <source>
        <dbReference type="ARBA" id="ARBA00022777"/>
    </source>
</evidence>
<dbReference type="STRING" id="92487.SAMN02745130_02318"/>
<dbReference type="EMBL" id="FUYB01000011">
    <property type="protein sequence ID" value="SKA82856.1"/>
    <property type="molecule type" value="Genomic_DNA"/>
</dbReference>
<name>A0A1T4WZW4_9GAMM</name>
<dbReference type="Pfam" id="PF02595">
    <property type="entry name" value="Gly_kinase"/>
    <property type="match status" value="1"/>
</dbReference>
<accession>A0A1T4WZW4</accession>
<evidence type="ECO:0000256" key="2">
    <source>
        <dbReference type="ARBA" id="ARBA00022679"/>
    </source>
</evidence>
<evidence type="ECO:0000313" key="5">
    <source>
        <dbReference type="EMBL" id="SKA82856.1"/>
    </source>
</evidence>
<dbReference type="SUPFAM" id="SSF110738">
    <property type="entry name" value="Glycerate kinase I"/>
    <property type="match status" value="1"/>
</dbReference>
<keyword evidence="3 4" id="KW-0418">Kinase</keyword>
<dbReference type="GO" id="GO:0008887">
    <property type="term" value="F:glycerate kinase activity"/>
    <property type="evidence" value="ECO:0007669"/>
    <property type="project" value="UniProtKB-UniRule"/>
</dbReference>
<dbReference type="RefSeq" id="WP_078922792.1">
    <property type="nucleotide sequence ID" value="NZ_FUYB01000011.1"/>
</dbReference>
<dbReference type="InterPro" id="IPR004381">
    <property type="entry name" value="Glycerate_kinase"/>
</dbReference>
<reference evidence="6" key="1">
    <citation type="submission" date="2017-02" db="EMBL/GenBank/DDBJ databases">
        <authorList>
            <person name="Varghese N."/>
            <person name="Submissions S."/>
        </authorList>
    </citation>
    <scope>NUCLEOTIDE SEQUENCE [LARGE SCALE GENOMIC DNA]</scope>
    <source>
        <strain evidence="6">ATCC 49788</strain>
    </source>
</reference>
<dbReference type="Gene3D" id="3.90.1510.10">
    <property type="entry name" value="Glycerate kinase, domain 2"/>
    <property type="match status" value="1"/>
</dbReference>
<organism evidence="5 6">
    <name type="scientific">Thiothrix eikelboomii</name>
    <dbReference type="NCBI Taxonomy" id="92487"/>
    <lineage>
        <taxon>Bacteria</taxon>
        <taxon>Pseudomonadati</taxon>
        <taxon>Pseudomonadota</taxon>
        <taxon>Gammaproteobacteria</taxon>
        <taxon>Thiotrichales</taxon>
        <taxon>Thiotrichaceae</taxon>
        <taxon>Thiothrix</taxon>
    </lineage>
</organism>
<dbReference type="PANTHER" id="PTHR21599:SF0">
    <property type="entry name" value="GLYCERATE KINASE"/>
    <property type="match status" value="1"/>
</dbReference>
<dbReference type="InterPro" id="IPR018193">
    <property type="entry name" value="Glyc_kinase_flavodox-like_fold"/>
</dbReference>
<sequence>MKILLAPDSFKESLSAAKAAAAMARGVRQVLPQAELLLLPVADGGEGTAEALVSATQGQFMFHTVTDPLGREITAHWGLLNNAREPVAVIEVAAASGLERLAVEERNPCITSTHGTGELIMAALDQGVRRFIIGLGGSATNDAGAGMLQALGVRLLDANGQTIPPGGLGLQSLRYIDVSTLDPRLAHCVFEVACDVDNPLTGARGAAAVFAPQKGANDAMVRELDAALLHFAHLVQSLTGRDVGSLQGAGAAGGLGAAFMAFLPAQLKSGVDIVLDACGFDEHVRDADLVITGEGKIDGQTAHGKTPIGVARRAKQHGVPVIALAGSITAGAEAVYDQGIDAVFSIVPGVVTLPDALRDAEANLERTSIGLARVIKISQ</sequence>
<gene>
    <name evidence="5" type="ORF">SAMN02745130_02318</name>
</gene>
<dbReference type="NCBIfam" id="TIGR00045">
    <property type="entry name" value="glycerate kinase"/>
    <property type="match status" value="1"/>
</dbReference>
<evidence type="ECO:0000256" key="1">
    <source>
        <dbReference type="ARBA" id="ARBA00006284"/>
    </source>
</evidence>
<dbReference type="AlphaFoldDB" id="A0A1T4WZW4"/>
<dbReference type="PIRSF" id="PIRSF006078">
    <property type="entry name" value="GlxK"/>
    <property type="match status" value="1"/>
</dbReference>
<keyword evidence="2 4" id="KW-0808">Transferase</keyword>
<evidence type="ECO:0000313" key="6">
    <source>
        <dbReference type="Proteomes" id="UP000190460"/>
    </source>
</evidence>
<dbReference type="OrthoDB" id="9774290at2"/>
<dbReference type="Proteomes" id="UP000190460">
    <property type="component" value="Unassembled WGS sequence"/>
</dbReference>
<proteinExistence type="inferred from homology"/>
<dbReference type="InterPro" id="IPR018197">
    <property type="entry name" value="Glycerate_kinase_RE-like"/>
</dbReference>
<protein>
    <submittedName>
        <fullName evidence="5">Glycerate kinase</fullName>
    </submittedName>
</protein>
<evidence type="ECO:0000256" key="4">
    <source>
        <dbReference type="PIRNR" id="PIRNR006078"/>
    </source>
</evidence>